<sequence length="510" mass="55353">MGSTSESSYEDLQQRLSNAENQLTAAKEEIASAKLREERLVADNKALLLKVSELLALRDTTRQTPRELSRACSVGDLASFPPHSKENGYHSDAEVERDADDHALADCCYKLRCGRDGPKITGVVANTGASLVFGQLAARIKRQEFIGIRHISTEPEAPAAAPKSFGGSILSSLTQRASGKFSRSPSTNDPSSDRNSPALPPAPSASRSMPNLSTDDLPELASAGSVPSLSRSNSTAAQSNNTSRGHSVSVEDRDKPGETSDMVGVWEIMWKEGGGDGPLCRLTLEANLAGYTYIRNVVESWSVAATMPPVAESSAPDAPMSPKRSLQRKDTSIPMDASIVSGPINCNCTSQLVNDEELRALTGSVPARFRQQQWKLLYSTWRDGISLHTLFRHANARAPTLLVIGDSKGFVFGTYSSESWRSSPRYYGTGESFVFQIKPRLVKYAWAKSNTYFQYGATESLAVGGGGAFSLWLDEDLRHGNSGWCDTFNSPCLASDEEFTCRSVELWSLD</sequence>
<accession>A0AAE0GTD2</accession>
<feature type="compositionally biased region" description="Basic and acidic residues" evidence="6">
    <location>
        <begin position="249"/>
        <end position="258"/>
    </location>
</feature>
<comment type="caution">
    <text evidence="8">The sequence shown here is derived from an EMBL/GenBank/DDBJ whole genome shotgun (WGS) entry which is preliminary data.</text>
</comment>
<evidence type="ECO:0000256" key="3">
    <source>
        <dbReference type="ARBA" id="ARBA00023128"/>
    </source>
</evidence>
<dbReference type="PROSITE" id="PS51886">
    <property type="entry name" value="TLDC"/>
    <property type="match status" value="1"/>
</dbReference>
<dbReference type="InterPro" id="IPR006571">
    <property type="entry name" value="TLDc_dom"/>
</dbReference>
<feature type="region of interest" description="Disordered" evidence="6">
    <location>
        <begin position="310"/>
        <end position="330"/>
    </location>
</feature>
<evidence type="ECO:0000313" key="9">
    <source>
        <dbReference type="Proteomes" id="UP001190700"/>
    </source>
</evidence>
<dbReference type="Pfam" id="PF07534">
    <property type="entry name" value="TLD"/>
    <property type="match status" value="1"/>
</dbReference>
<evidence type="ECO:0000256" key="2">
    <source>
        <dbReference type="ARBA" id="ARBA00009540"/>
    </source>
</evidence>
<dbReference type="AlphaFoldDB" id="A0AAE0GTD2"/>
<evidence type="ECO:0000313" key="8">
    <source>
        <dbReference type="EMBL" id="KAK3284049.1"/>
    </source>
</evidence>
<dbReference type="GO" id="GO:0005739">
    <property type="term" value="C:mitochondrion"/>
    <property type="evidence" value="ECO:0007669"/>
    <property type="project" value="UniProtKB-SubCell"/>
</dbReference>
<keyword evidence="3" id="KW-0496">Mitochondrion</keyword>
<evidence type="ECO:0000256" key="5">
    <source>
        <dbReference type="SAM" id="Coils"/>
    </source>
</evidence>
<evidence type="ECO:0000256" key="1">
    <source>
        <dbReference type="ARBA" id="ARBA00004173"/>
    </source>
</evidence>
<dbReference type="SMART" id="SM00584">
    <property type="entry name" value="TLDc"/>
    <property type="match status" value="1"/>
</dbReference>
<dbReference type="EMBL" id="LGRX02002531">
    <property type="protein sequence ID" value="KAK3284049.1"/>
    <property type="molecule type" value="Genomic_DNA"/>
</dbReference>
<feature type="domain" description="TLDc" evidence="7">
    <location>
        <begin position="351"/>
        <end position="510"/>
    </location>
</feature>
<organism evidence="8 9">
    <name type="scientific">Cymbomonas tetramitiformis</name>
    <dbReference type="NCBI Taxonomy" id="36881"/>
    <lineage>
        <taxon>Eukaryota</taxon>
        <taxon>Viridiplantae</taxon>
        <taxon>Chlorophyta</taxon>
        <taxon>Pyramimonadophyceae</taxon>
        <taxon>Pyramimonadales</taxon>
        <taxon>Pyramimonadaceae</taxon>
        <taxon>Cymbomonas</taxon>
    </lineage>
</organism>
<evidence type="ECO:0000256" key="6">
    <source>
        <dbReference type="SAM" id="MobiDB-lite"/>
    </source>
</evidence>
<feature type="compositionally biased region" description="Polar residues" evidence="6">
    <location>
        <begin position="174"/>
        <end position="195"/>
    </location>
</feature>
<evidence type="ECO:0000256" key="4">
    <source>
        <dbReference type="ARBA" id="ARBA00040604"/>
    </source>
</evidence>
<dbReference type="PANTHER" id="PTHR23354:SF62">
    <property type="entry name" value="MUSTARD, ISOFORM V"/>
    <property type="match status" value="1"/>
</dbReference>
<dbReference type="PANTHER" id="PTHR23354">
    <property type="entry name" value="NUCLEOLAR PROTEIN 7/ESTROGEN RECEPTOR COACTIVATOR-RELATED"/>
    <property type="match status" value="1"/>
</dbReference>
<feature type="coiled-coil region" evidence="5">
    <location>
        <begin position="2"/>
        <end position="43"/>
    </location>
</feature>
<feature type="region of interest" description="Disordered" evidence="6">
    <location>
        <begin position="174"/>
        <end position="260"/>
    </location>
</feature>
<dbReference type="Proteomes" id="UP001190700">
    <property type="component" value="Unassembled WGS sequence"/>
</dbReference>
<feature type="compositionally biased region" description="Low complexity" evidence="6">
    <location>
        <begin position="230"/>
        <end position="244"/>
    </location>
</feature>
<name>A0AAE0GTD2_9CHLO</name>
<proteinExistence type="inferred from homology"/>
<keyword evidence="5" id="KW-0175">Coiled coil</keyword>
<comment type="similarity">
    <text evidence="2">Belongs to the OXR1 family.</text>
</comment>
<gene>
    <name evidence="8" type="ORF">CYMTET_8282</name>
</gene>
<protein>
    <recommendedName>
        <fullName evidence="4">Oxidation resistance protein 1</fullName>
    </recommendedName>
</protein>
<evidence type="ECO:0000259" key="7">
    <source>
        <dbReference type="PROSITE" id="PS51886"/>
    </source>
</evidence>
<keyword evidence="9" id="KW-1185">Reference proteome</keyword>
<comment type="subcellular location">
    <subcellularLocation>
        <location evidence="1">Mitochondrion</location>
    </subcellularLocation>
</comment>
<reference evidence="8 9" key="1">
    <citation type="journal article" date="2015" name="Genome Biol. Evol.">
        <title>Comparative Genomics of a Bacterivorous Green Alga Reveals Evolutionary Causalities and Consequences of Phago-Mixotrophic Mode of Nutrition.</title>
        <authorList>
            <person name="Burns J.A."/>
            <person name="Paasch A."/>
            <person name="Narechania A."/>
            <person name="Kim E."/>
        </authorList>
    </citation>
    <scope>NUCLEOTIDE SEQUENCE [LARGE SCALE GENOMIC DNA]</scope>
    <source>
        <strain evidence="8 9">PLY_AMNH</strain>
    </source>
</reference>